<evidence type="ECO:0000259" key="2">
    <source>
        <dbReference type="Pfam" id="PF02557"/>
    </source>
</evidence>
<evidence type="ECO:0000259" key="1">
    <source>
        <dbReference type="Pfam" id="PF01471"/>
    </source>
</evidence>
<dbReference type="Gene3D" id="3.30.1380.10">
    <property type="match status" value="1"/>
</dbReference>
<dbReference type="EMBL" id="FWYB01000001">
    <property type="protein sequence ID" value="SMC54198.1"/>
    <property type="molecule type" value="Genomic_DNA"/>
</dbReference>
<dbReference type="SUPFAM" id="SSF55166">
    <property type="entry name" value="Hedgehog/DD-peptidase"/>
    <property type="match status" value="1"/>
</dbReference>
<dbReference type="CDD" id="cd14845">
    <property type="entry name" value="L-Ala-D-Glu_peptidase_like"/>
    <property type="match status" value="1"/>
</dbReference>
<evidence type="ECO:0000313" key="4">
    <source>
        <dbReference type="Proteomes" id="UP000192678"/>
    </source>
</evidence>
<dbReference type="InterPro" id="IPR003709">
    <property type="entry name" value="VanY-like_core_dom"/>
</dbReference>
<dbReference type="OrthoDB" id="9799970at2"/>
<feature type="domain" description="D-alanyl-D-alanine carboxypeptidase-like core" evidence="2">
    <location>
        <begin position="86"/>
        <end position="180"/>
    </location>
</feature>
<dbReference type="SUPFAM" id="SSF47090">
    <property type="entry name" value="PGBD-like"/>
    <property type="match status" value="1"/>
</dbReference>
<keyword evidence="3" id="KW-0121">Carboxypeptidase</keyword>
<keyword evidence="4" id="KW-1185">Reference proteome</keyword>
<proteinExistence type="predicted"/>
<dbReference type="Gene3D" id="1.10.101.10">
    <property type="entry name" value="PGBD-like superfamily/PGBD"/>
    <property type="match status" value="1"/>
</dbReference>
<keyword evidence="3" id="KW-0378">Hydrolase</keyword>
<dbReference type="GO" id="GO:0006508">
    <property type="term" value="P:proteolysis"/>
    <property type="evidence" value="ECO:0007669"/>
    <property type="project" value="InterPro"/>
</dbReference>
<keyword evidence="3" id="KW-0645">Protease</keyword>
<dbReference type="InterPro" id="IPR036365">
    <property type="entry name" value="PGBD-like_sf"/>
</dbReference>
<dbReference type="STRING" id="475255.SAMN04488101_101226"/>
<dbReference type="InterPro" id="IPR002477">
    <property type="entry name" value="Peptidoglycan-bd-like"/>
</dbReference>
<name>A0A1W2A1M2_9SPHI</name>
<protein>
    <submittedName>
        <fullName evidence="3">D-alanyl-D-alanine carboxypeptidase</fullName>
    </submittedName>
</protein>
<evidence type="ECO:0000313" key="3">
    <source>
        <dbReference type="EMBL" id="SMC54198.1"/>
    </source>
</evidence>
<organism evidence="3 4">
    <name type="scientific">Pedobacter nyackensis</name>
    <dbReference type="NCBI Taxonomy" id="475255"/>
    <lineage>
        <taxon>Bacteria</taxon>
        <taxon>Pseudomonadati</taxon>
        <taxon>Bacteroidota</taxon>
        <taxon>Sphingobacteriia</taxon>
        <taxon>Sphingobacteriales</taxon>
        <taxon>Sphingobacteriaceae</taxon>
        <taxon>Pedobacter</taxon>
    </lineage>
</organism>
<dbReference type="Proteomes" id="UP000192678">
    <property type="component" value="Unassembled WGS sequence"/>
</dbReference>
<reference evidence="3 4" key="1">
    <citation type="submission" date="2017-04" db="EMBL/GenBank/DDBJ databases">
        <authorList>
            <person name="Afonso C.L."/>
            <person name="Miller P.J."/>
            <person name="Scott M.A."/>
            <person name="Spackman E."/>
            <person name="Goraichik I."/>
            <person name="Dimitrov K.M."/>
            <person name="Suarez D.L."/>
            <person name="Swayne D.E."/>
        </authorList>
    </citation>
    <scope>NUCLEOTIDE SEQUENCE [LARGE SCALE GENOMIC DNA]</scope>
    <source>
        <strain evidence="3 4">DSM 19625</strain>
    </source>
</reference>
<dbReference type="Pfam" id="PF01471">
    <property type="entry name" value="PG_binding_1"/>
    <property type="match status" value="1"/>
</dbReference>
<feature type="domain" description="Peptidoglycan binding-like" evidence="1">
    <location>
        <begin position="10"/>
        <end position="62"/>
    </location>
</feature>
<dbReference type="RefSeq" id="WP_084286820.1">
    <property type="nucleotide sequence ID" value="NZ_FWYB01000001.1"/>
</dbReference>
<dbReference type="InterPro" id="IPR036366">
    <property type="entry name" value="PGBDSf"/>
</dbReference>
<sequence>MELLKLGSKGKLVSYLQNRLLTLKYVVSVTGIFDAVTLKAVKDFQTASKLVADGIVGGLTWVELYLKIEGSRKAMSRTDRHNNILHLHPKVRVAVVKVHVQLQSEGIPFQIFEAFRYPERQTDLYAQGRTKPGNIVTYAKAWSSFHQYGLAVDFVLYINGAWSWDDGGTKLKWWSKMHEFGTAEGLMRLNFETPHLQILGVDVKDLRKGAYPVNGDKSWSENLASAKGK</sequence>
<accession>A0A1W2A1M2</accession>
<dbReference type="GO" id="GO:0004180">
    <property type="term" value="F:carboxypeptidase activity"/>
    <property type="evidence" value="ECO:0007669"/>
    <property type="project" value="UniProtKB-KW"/>
</dbReference>
<dbReference type="AlphaFoldDB" id="A0A1W2A1M2"/>
<gene>
    <name evidence="3" type="ORF">SAMN04488101_101226</name>
</gene>
<dbReference type="Pfam" id="PF02557">
    <property type="entry name" value="VanY"/>
    <property type="match status" value="1"/>
</dbReference>
<dbReference type="InterPro" id="IPR009045">
    <property type="entry name" value="Zn_M74/Hedgehog-like"/>
</dbReference>